<dbReference type="Gene3D" id="1.10.8.1060">
    <property type="entry name" value="Corynebacterium glutamicum thioredoxin-dependent arsenate reductase, N-terminal domain"/>
    <property type="match status" value="1"/>
</dbReference>
<keyword evidence="2" id="KW-1185">Reference proteome</keyword>
<evidence type="ECO:0008006" key="3">
    <source>
        <dbReference type="Google" id="ProtNLM"/>
    </source>
</evidence>
<dbReference type="EMBL" id="CAJZAH010000001">
    <property type="protein sequence ID" value="CAG9167067.1"/>
    <property type="molecule type" value="Genomic_DNA"/>
</dbReference>
<dbReference type="RefSeq" id="WP_224039592.1">
    <property type="nucleotide sequence ID" value="NZ_CAJZAH010000001.1"/>
</dbReference>
<comment type="caution">
    <text evidence="1">The sequence shown here is derived from an EMBL/GenBank/DDBJ whole genome shotgun (WGS) entry which is preliminary data.</text>
</comment>
<organism evidence="1 2">
    <name type="scientific">Cupriavidus respiraculi</name>
    <dbReference type="NCBI Taxonomy" id="195930"/>
    <lineage>
        <taxon>Bacteria</taxon>
        <taxon>Pseudomonadati</taxon>
        <taxon>Pseudomonadota</taxon>
        <taxon>Betaproteobacteria</taxon>
        <taxon>Burkholderiales</taxon>
        <taxon>Burkholderiaceae</taxon>
        <taxon>Cupriavidus</taxon>
    </lineage>
</organism>
<sequence length="68" mass="7563">MKTQTPAELIAKISERTQVPIPDVERAYASTWNELQRGARITDYLPVIVARKVADDLRKSGNDGASLH</sequence>
<dbReference type="Proteomes" id="UP000721236">
    <property type="component" value="Unassembled WGS sequence"/>
</dbReference>
<dbReference type="NCBIfam" id="NF046112">
    <property type="entry name" value="MSMEG_6209_Nter"/>
    <property type="match status" value="1"/>
</dbReference>
<evidence type="ECO:0000313" key="1">
    <source>
        <dbReference type="EMBL" id="CAG9167067.1"/>
    </source>
</evidence>
<dbReference type="InterPro" id="IPR021945">
    <property type="entry name" value="DUF3562"/>
</dbReference>
<accession>A0ABM8WI35</accession>
<protein>
    <recommendedName>
        <fullName evidence="3">DUF3562 domain-containing protein</fullName>
    </recommendedName>
</protein>
<gene>
    <name evidence="1" type="ORF">LMG21510_00641</name>
</gene>
<name>A0ABM8WI35_9BURK</name>
<proteinExistence type="predicted"/>
<dbReference type="Pfam" id="PF12085">
    <property type="entry name" value="DUF3562"/>
    <property type="match status" value="1"/>
</dbReference>
<evidence type="ECO:0000313" key="2">
    <source>
        <dbReference type="Proteomes" id="UP000721236"/>
    </source>
</evidence>
<reference evidence="1 2" key="1">
    <citation type="submission" date="2021-08" db="EMBL/GenBank/DDBJ databases">
        <authorList>
            <person name="Peeters C."/>
        </authorList>
    </citation>
    <scope>NUCLEOTIDE SEQUENCE [LARGE SCALE GENOMIC DNA]</scope>
    <source>
        <strain evidence="1 2">LMG 21510</strain>
    </source>
</reference>